<dbReference type="Pfam" id="PF00497">
    <property type="entry name" value="SBP_bac_3"/>
    <property type="match status" value="1"/>
</dbReference>
<comment type="caution">
    <text evidence="3">The sequence shown here is derived from an EMBL/GenBank/DDBJ whole genome shotgun (WGS) entry which is preliminary data.</text>
</comment>
<keyword evidence="1" id="KW-0732">Signal</keyword>
<sequence>MGTVISPFFWRMAAVLMAFLAMVSVPRAEPITLVTLEYPPYEYQDGDAVDGIVVRLLRRAFDELGQEIDIQVLPWKRAQLMAKQGTVDGIFTVFKTEERLTYLDYSSVVVMPQEVSVWALEDTDVPFDGTMESLKDMSIGLVLGVSYGQKTDDALRSGLLDRLDYAFDSAQNIKKLLAGRTDVVIMNRYGALYHLHLQNGYDRVQELTPVLSSVPSYLGFSKKRQLAGLRDEFDRVFQKMIDSGEYERIIAQYYSEKSGKTDF</sequence>
<evidence type="ECO:0000313" key="3">
    <source>
        <dbReference type="EMBL" id="SMP35539.1"/>
    </source>
</evidence>
<protein>
    <submittedName>
        <fullName evidence="3">Amino acid ABC transporter substrate-binding protein, PAAT family</fullName>
    </submittedName>
</protein>
<evidence type="ECO:0000313" key="4">
    <source>
        <dbReference type="Proteomes" id="UP001157914"/>
    </source>
</evidence>
<evidence type="ECO:0000259" key="2">
    <source>
        <dbReference type="SMART" id="SM00062"/>
    </source>
</evidence>
<feature type="domain" description="Solute-binding protein family 3/N-terminal" evidence="2">
    <location>
        <begin position="30"/>
        <end position="257"/>
    </location>
</feature>
<dbReference type="PANTHER" id="PTHR35936">
    <property type="entry name" value="MEMBRANE-BOUND LYTIC MUREIN TRANSGLYCOSYLASE F"/>
    <property type="match status" value="1"/>
</dbReference>
<dbReference type="SMART" id="SM00062">
    <property type="entry name" value="PBPb"/>
    <property type="match status" value="1"/>
</dbReference>
<proteinExistence type="predicted"/>
<dbReference type="Proteomes" id="UP001157914">
    <property type="component" value="Unassembled WGS sequence"/>
</dbReference>
<gene>
    <name evidence="3" type="ORF">SAMN06265374_4044</name>
</gene>
<dbReference type="PANTHER" id="PTHR35936:SF25">
    <property type="entry name" value="ABC TRANSPORTER SUBSTRATE-BINDING PROTEIN"/>
    <property type="match status" value="1"/>
</dbReference>
<dbReference type="Gene3D" id="3.40.190.10">
    <property type="entry name" value="Periplasmic binding protein-like II"/>
    <property type="match status" value="2"/>
</dbReference>
<reference evidence="3 4" key="1">
    <citation type="submission" date="2017-05" db="EMBL/GenBank/DDBJ databases">
        <authorList>
            <person name="Varghese N."/>
            <person name="Submissions S."/>
        </authorList>
    </citation>
    <scope>NUCLEOTIDE SEQUENCE [LARGE SCALE GENOMIC DNA]</scope>
    <source>
        <strain evidence="3 4">DSM 15949</strain>
    </source>
</reference>
<dbReference type="EMBL" id="FXTT01000006">
    <property type="protein sequence ID" value="SMP35539.1"/>
    <property type="molecule type" value="Genomic_DNA"/>
</dbReference>
<dbReference type="SUPFAM" id="SSF53850">
    <property type="entry name" value="Periplasmic binding protein-like II"/>
    <property type="match status" value="1"/>
</dbReference>
<dbReference type="InterPro" id="IPR001638">
    <property type="entry name" value="Solute-binding_3/MltF_N"/>
</dbReference>
<name>A0ABY1PJC7_9HYPH</name>
<keyword evidence="4" id="KW-1185">Reference proteome</keyword>
<organism evidence="3 4">
    <name type="scientific">Roseibium denhamense</name>
    <dbReference type="NCBI Taxonomy" id="76305"/>
    <lineage>
        <taxon>Bacteria</taxon>
        <taxon>Pseudomonadati</taxon>
        <taxon>Pseudomonadota</taxon>
        <taxon>Alphaproteobacteria</taxon>
        <taxon>Hyphomicrobiales</taxon>
        <taxon>Stappiaceae</taxon>
        <taxon>Roseibium</taxon>
    </lineage>
</organism>
<evidence type="ECO:0000256" key="1">
    <source>
        <dbReference type="ARBA" id="ARBA00022729"/>
    </source>
</evidence>
<accession>A0ABY1PJC7</accession>